<name>A0A146G5W3_TERSA</name>
<evidence type="ECO:0000313" key="3">
    <source>
        <dbReference type="EMBL" id="GAT32347.1"/>
    </source>
</evidence>
<sequence>MNDWMAQLLTFQLYAPHVGLLLVWAMKSSGMVLFAWGVVTVLRRRSAAARCWMWRLCLAGILGLVVFEFGPAFLKRVRPKVAVEPSAVNSPSFQAAVSVIHLLRSDEEIQRLTTPREIGPGDGAAQARPPWQGPSGEPVRFAMSDLLAPWWSVVERALPWFWAGGAVLILVIQIARTVLGRAGLRKSSRPAGGRMLEIGERCARDMELRGLPGVSLSATVRSPLLVGGIRPAIYLPEAAREWAEAKLVSVFLHEMAHAKRGDFSWLQAGRLAGALFWWNPLVWWAARQMNAESEEAADDAVVLRQEGGEAYARALVEIASADPVADTSLGVSMLGYKSLEKRIQALLKENPWRGRVGKVAGWALLAAMLGLVAVGGLYVGLPTARAKAEMPPSERLSEAQGKMLERIIANTKKRLTAQRFTHVKVESMITKETGGVVKTSPLPSKMEAWNDTWTNQYRAEYRPQVSPWTDGAAPFYVRDHTQICNGRERYAYDSNDDMSGLQAKGAEPLYAPYLNISDSTRMIDILGNLLLVKVFKSSNVTYILSETTWQGEAAVKIEEKISADSTSTQTTSFIVLPGKEDFLVASELGNSRRPAPISQGTVEAVGRAADESYYPKKFRSVFQNDQSKTTTDYTVTSFEDLSELPHGILGFPKNPDDPYVAKNDRPLQREALALECVHEKTGRPVPGVEVKVLINHTKEVSLQTDAAGRVSIPLPKGEITYFSAEASHAGFAPRLVRWRKYGDPLQLPEAYQLKLFPASPIAGRVVDAEGKPIAGAEVEMYLSGGADRYSVFCDRFALCGVTTKTDAEGRWSFAEFPEVLDGLCCRISCAGYQATTDMGIADFRMTSGQTYSALRDGTSVIVLKRGAELRGVITDQAGRPVPHCHISMGKDRYGSNLPETESDEDGRYVLPGLEAGKKLVTFEAPGCMPVLQEITLPHDQPLDVVLAPGLTLRARVTMPDGKPSAGLKVNADRWKDTRTLTFSTQTDADGYFTWNGAPEEEVTFSFGACQSREFLCDLPLKAGDEVRQVVMKPALRFSGQAVDAKTGQSIRDVRVVPGCVVGAVRNIHWEKEKAQTFPDGAFDWKTDYIGLDYVFQVAAEGYKTFQTEPMGSKQNDVTQTVRLEAVQ</sequence>
<dbReference type="OrthoDB" id="180165at2"/>
<keyword evidence="3" id="KW-0121">Carboxypeptidase</keyword>
<dbReference type="InterPro" id="IPR015889">
    <property type="entry name" value="Intradiol_dOase_core"/>
</dbReference>
<organism evidence="3 4">
    <name type="scientific">Terrimicrobium sacchariphilum</name>
    <dbReference type="NCBI Taxonomy" id="690879"/>
    <lineage>
        <taxon>Bacteria</taxon>
        <taxon>Pseudomonadati</taxon>
        <taxon>Verrucomicrobiota</taxon>
        <taxon>Terrimicrobiia</taxon>
        <taxon>Terrimicrobiales</taxon>
        <taxon>Terrimicrobiaceae</taxon>
        <taxon>Terrimicrobium</taxon>
    </lineage>
</organism>
<dbReference type="GO" id="GO:0016702">
    <property type="term" value="F:oxidoreductase activity, acting on single donors with incorporation of molecular oxygen, incorporation of two atoms of oxygen"/>
    <property type="evidence" value="ECO:0007669"/>
    <property type="project" value="InterPro"/>
</dbReference>
<keyword evidence="4" id="KW-1185">Reference proteome</keyword>
<dbReference type="PANTHER" id="PTHR34978:SF3">
    <property type="entry name" value="SLR0241 PROTEIN"/>
    <property type="match status" value="1"/>
</dbReference>
<gene>
    <name evidence="3" type="ORF">TSACC_2745</name>
</gene>
<dbReference type="InterPro" id="IPR052173">
    <property type="entry name" value="Beta-lactam_resp_regulator"/>
</dbReference>
<keyword evidence="1" id="KW-1133">Transmembrane helix</keyword>
<feature type="transmembrane region" description="Helical" evidence="1">
    <location>
        <begin position="160"/>
        <end position="179"/>
    </location>
</feature>
<dbReference type="GO" id="GO:0004180">
    <property type="term" value="F:carboxypeptidase activity"/>
    <property type="evidence" value="ECO:0007669"/>
    <property type="project" value="UniProtKB-KW"/>
</dbReference>
<dbReference type="Pfam" id="PF05569">
    <property type="entry name" value="Peptidase_M56"/>
    <property type="match status" value="1"/>
</dbReference>
<proteinExistence type="predicted"/>
<feature type="domain" description="Peptidase M56" evidence="2">
    <location>
        <begin position="151"/>
        <end position="346"/>
    </location>
</feature>
<dbReference type="RefSeq" id="WP_075078185.1">
    <property type="nucleotide sequence ID" value="NZ_BDCO01000002.1"/>
</dbReference>
<accession>A0A146G5W3</accession>
<dbReference type="Pfam" id="PF13620">
    <property type="entry name" value="CarboxypepD_reg"/>
    <property type="match status" value="1"/>
</dbReference>
<dbReference type="Gene3D" id="2.60.130.10">
    <property type="entry name" value="Aromatic compound dioxygenase"/>
    <property type="match status" value="1"/>
</dbReference>
<evidence type="ECO:0000259" key="2">
    <source>
        <dbReference type="Pfam" id="PF05569"/>
    </source>
</evidence>
<dbReference type="Proteomes" id="UP000076023">
    <property type="component" value="Unassembled WGS sequence"/>
</dbReference>
<dbReference type="InterPro" id="IPR008969">
    <property type="entry name" value="CarboxyPept-like_regulatory"/>
</dbReference>
<dbReference type="AlphaFoldDB" id="A0A146G5W3"/>
<dbReference type="InParanoid" id="A0A146G5W3"/>
<feature type="transmembrane region" description="Helical" evidence="1">
    <location>
        <begin position="20"/>
        <end position="42"/>
    </location>
</feature>
<feature type="transmembrane region" description="Helical" evidence="1">
    <location>
        <begin position="359"/>
        <end position="381"/>
    </location>
</feature>
<keyword evidence="1" id="KW-0812">Transmembrane</keyword>
<reference evidence="4" key="1">
    <citation type="journal article" date="2017" name="Genome Announc.">
        <title>Draft Genome Sequence of Terrimicrobium sacchariphilum NM-5T, a Facultative Anaerobic Soil Bacterium of the Class Spartobacteria.</title>
        <authorList>
            <person name="Qiu Y.L."/>
            <person name="Tourlousse D.M."/>
            <person name="Matsuura N."/>
            <person name="Ohashi A."/>
            <person name="Sekiguchi Y."/>
        </authorList>
    </citation>
    <scope>NUCLEOTIDE SEQUENCE [LARGE SCALE GENOMIC DNA]</scope>
    <source>
        <strain evidence="4">NM-5</strain>
    </source>
</reference>
<keyword evidence="1" id="KW-0472">Membrane</keyword>
<dbReference type="EMBL" id="BDCO01000002">
    <property type="protein sequence ID" value="GAT32347.1"/>
    <property type="molecule type" value="Genomic_DNA"/>
</dbReference>
<protein>
    <submittedName>
        <fullName evidence="3">Carboxypeptidase regulatory-like domain-containing protein</fullName>
    </submittedName>
</protein>
<dbReference type="SUPFAM" id="SSF49464">
    <property type="entry name" value="Carboxypeptidase regulatory domain-like"/>
    <property type="match status" value="1"/>
</dbReference>
<dbReference type="InterPro" id="IPR008756">
    <property type="entry name" value="Peptidase_M56"/>
</dbReference>
<keyword evidence="3" id="KW-0645">Protease</keyword>
<dbReference type="STRING" id="690879.TSACC_2745"/>
<dbReference type="PANTHER" id="PTHR34978">
    <property type="entry name" value="POSSIBLE SENSOR-TRANSDUCER PROTEIN BLAR"/>
    <property type="match status" value="1"/>
</dbReference>
<dbReference type="CDD" id="cd07341">
    <property type="entry name" value="M56_BlaR1_MecR1_like"/>
    <property type="match status" value="1"/>
</dbReference>
<comment type="caution">
    <text evidence="3">The sequence shown here is derived from an EMBL/GenBank/DDBJ whole genome shotgun (WGS) entry which is preliminary data.</text>
</comment>
<evidence type="ECO:0000313" key="4">
    <source>
        <dbReference type="Proteomes" id="UP000076023"/>
    </source>
</evidence>
<feature type="transmembrane region" description="Helical" evidence="1">
    <location>
        <begin position="54"/>
        <end position="74"/>
    </location>
</feature>
<dbReference type="Gene3D" id="2.60.40.1120">
    <property type="entry name" value="Carboxypeptidase-like, regulatory domain"/>
    <property type="match status" value="1"/>
</dbReference>
<evidence type="ECO:0000256" key="1">
    <source>
        <dbReference type="SAM" id="Phobius"/>
    </source>
</evidence>
<keyword evidence="3" id="KW-0378">Hydrolase</keyword>
<dbReference type="GO" id="GO:0005506">
    <property type="term" value="F:iron ion binding"/>
    <property type="evidence" value="ECO:0007669"/>
    <property type="project" value="InterPro"/>
</dbReference>
<dbReference type="SUPFAM" id="SSF49482">
    <property type="entry name" value="Aromatic compound dioxygenase"/>
    <property type="match status" value="1"/>
</dbReference>